<evidence type="ECO:0000313" key="3">
    <source>
        <dbReference type="EMBL" id="KAK8999299.1"/>
    </source>
</evidence>
<dbReference type="Proteomes" id="UP001396334">
    <property type="component" value="Unassembled WGS sequence"/>
</dbReference>
<feature type="coiled-coil region" evidence="1">
    <location>
        <begin position="411"/>
        <end position="511"/>
    </location>
</feature>
<comment type="caution">
    <text evidence="3">The sequence shown here is derived from an EMBL/GenBank/DDBJ whole genome shotgun (WGS) entry which is preliminary data.</text>
</comment>
<feature type="region of interest" description="Disordered" evidence="2">
    <location>
        <begin position="1"/>
        <end position="30"/>
    </location>
</feature>
<protein>
    <submittedName>
        <fullName evidence="3">Uncharacterized protein</fullName>
    </submittedName>
</protein>
<dbReference type="EMBL" id="JBBPBN010000040">
    <property type="protein sequence ID" value="KAK8999299.1"/>
    <property type="molecule type" value="Genomic_DNA"/>
</dbReference>
<evidence type="ECO:0000313" key="4">
    <source>
        <dbReference type="Proteomes" id="UP001396334"/>
    </source>
</evidence>
<sequence length="665" mass="75997">MAKLEKPVSAEDSLREFKQGNAVDDTENSEQLAEEAASSCVEAFGPSTSLIIDPEPGFLSFLRLGEVCEGVVCILVGLWSRETEPRLRGSIQDLLSVQIPEQVALHSNRGVDEMHNCNIEDLHVTGVDLLSRIHNLENRFVRAFLESRISELPISEFDEQIQLCLAELKQLCTLYSSANSKGAHGYDSLEILRSSDLISQTQKNPPCLEDIDLEKELSAKLIEIEKLKSDNLLKDDELKALRHRQKELEAHICSVEEQKSQLEENMEIMRREVVVMTKFLDDLRSEMLELDSNMDSRFSAEKILAKKSSKPEDGKQEIEVYLSELEEGNLLLSQGLCALEERLMYPNDKSECCRMEQQIPEFDAMNFKDEIIRRLEDEMEVQRFVMRQKIEEMQRQWLVVQEECDYLKIENLELVEECSMLQKENDDIRKQTVELNVRCAVLEVELKESENLQRENQLLEEEILAQLQKKVLLQDEILALKETMSEIKFENEILETSFVMLARDYEELEAETMLFVQKITSSCRCDKVSLEDALGTQETLLKNEQAYIQVDNERNCNTESQFMGVELAEVLEVEDLYKAQLKSLLSNDVSTHIDIPANSTGETAGINDRYECKTPILEIEMSAIVPEFRRVSSVISVTGAAPNTRNVSHFHRSLLRGPAGPGRKS</sequence>
<dbReference type="PANTHER" id="PTHR47270">
    <property type="entry name" value="PROTEIN MLP1-LIKE"/>
    <property type="match status" value="1"/>
</dbReference>
<accession>A0ABR2QF80</accession>
<keyword evidence="4" id="KW-1185">Reference proteome</keyword>
<organism evidence="3 4">
    <name type="scientific">Hibiscus sabdariffa</name>
    <name type="common">roselle</name>
    <dbReference type="NCBI Taxonomy" id="183260"/>
    <lineage>
        <taxon>Eukaryota</taxon>
        <taxon>Viridiplantae</taxon>
        <taxon>Streptophyta</taxon>
        <taxon>Embryophyta</taxon>
        <taxon>Tracheophyta</taxon>
        <taxon>Spermatophyta</taxon>
        <taxon>Magnoliopsida</taxon>
        <taxon>eudicotyledons</taxon>
        <taxon>Gunneridae</taxon>
        <taxon>Pentapetalae</taxon>
        <taxon>rosids</taxon>
        <taxon>malvids</taxon>
        <taxon>Malvales</taxon>
        <taxon>Malvaceae</taxon>
        <taxon>Malvoideae</taxon>
        <taxon>Hibiscus</taxon>
    </lineage>
</organism>
<feature type="compositionally biased region" description="Basic and acidic residues" evidence="2">
    <location>
        <begin position="1"/>
        <end position="18"/>
    </location>
</feature>
<proteinExistence type="predicted"/>
<name>A0ABR2QF80_9ROSI</name>
<gene>
    <name evidence="3" type="ORF">V6N11_070474</name>
</gene>
<reference evidence="3 4" key="1">
    <citation type="journal article" date="2024" name="G3 (Bethesda)">
        <title>Genome assembly of Hibiscus sabdariffa L. provides insights into metabolisms of medicinal natural products.</title>
        <authorList>
            <person name="Kim T."/>
        </authorList>
    </citation>
    <scope>NUCLEOTIDE SEQUENCE [LARGE SCALE GENOMIC DNA]</scope>
    <source>
        <strain evidence="3">TK-2024</strain>
        <tissue evidence="3">Old leaves</tissue>
    </source>
</reference>
<dbReference type="PANTHER" id="PTHR47270:SF6">
    <property type="entry name" value="SARCOLEMMAL MEMBRANE-ASSOCIATED PROTEIN-LIKE ISOFORM X1"/>
    <property type="match status" value="1"/>
</dbReference>
<keyword evidence="1" id="KW-0175">Coiled coil</keyword>
<evidence type="ECO:0000256" key="1">
    <source>
        <dbReference type="SAM" id="Coils"/>
    </source>
</evidence>
<evidence type="ECO:0000256" key="2">
    <source>
        <dbReference type="SAM" id="MobiDB-lite"/>
    </source>
</evidence>